<organism evidence="1 2">
    <name type="scientific">Eubacterium album</name>
    <dbReference type="NCBI Taxonomy" id="2978477"/>
    <lineage>
        <taxon>Bacteria</taxon>
        <taxon>Bacillati</taxon>
        <taxon>Bacillota</taxon>
        <taxon>Clostridia</taxon>
        <taxon>Eubacteriales</taxon>
        <taxon>Eubacteriaceae</taxon>
        <taxon>Eubacterium</taxon>
    </lineage>
</organism>
<evidence type="ECO:0000313" key="1">
    <source>
        <dbReference type="EMBL" id="MCT7400019.1"/>
    </source>
</evidence>
<gene>
    <name evidence="1" type="ORF">N5B56_13200</name>
</gene>
<accession>A0ABT2M3B1</accession>
<sequence length="66" mass="7844">MGQRIPEKEIAKFQFIRIFINIETNDITEARYEDKWLSHLMDNFCKIIETTKDSIPDVENINEKVA</sequence>
<name>A0ABT2M3B1_9FIRM</name>
<reference evidence="1" key="1">
    <citation type="submission" date="2022-09" db="EMBL/GenBank/DDBJ databases">
        <title>Eubacterium sp. LFL-14 isolated from human feces.</title>
        <authorList>
            <person name="Liu F."/>
        </authorList>
    </citation>
    <scope>NUCLEOTIDE SEQUENCE</scope>
    <source>
        <strain evidence="1">LFL-14</strain>
    </source>
</reference>
<evidence type="ECO:0000313" key="2">
    <source>
        <dbReference type="Proteomes" id="UP001431199"/>
    </source>
</evidence>
<dbReference type="RefSeq" id="WP_260979167.1">
    <property type="nucleotide sequence ID" value="NZ_JAODBU010000016.1"/>
</dbReference>
<comment type="caution">
    <text evidence="1">The sequence shown here is derived from an EMBL/GenBank/DDBJ whole genome shotgun (WGS) entry which is preliminary data.</text>
</comment>
<keyword evidence="2" id="KW-1185">Reference proteome</keyword>
<proteinExistence type="predicted"/>
<dbReference type="EMBL" id="JAODBU010000016">
    <property type="protein sequence ID" value="MCT7400019.1"/>
    <property type="molecule type" value="Genomic_DNA"/>
</dbReference>
<protein>
    <submittedName>
        <fullName evidence="1">Uncharacterized protein</fullName>
    </submittedName>
</protein>
<dbReference type="Proteomes" id="UP001431199">
    <property type="component" value="Unassembled WGS sequence"/>
</dbReference>